<feature type="region of interest" description="Disordered" evidence="1">
    <location>
        <begin position="1"/>
        <end position="38"/>
    </location>
</feature>
<reference evidence="2" key="1">
    <citation type="submission" date="2013-07" db="EMBL/GenBank/DDBJ databases">
        <title>The Genome Sequence of Cryptococcus bestiolae CBS10118.</title>
        <authorList>
            <consortium name="The Broad Institute Genome Sequencing Platform"/>
            <person name="Cuomo C."/>
            <person name="Litvintseva A."/>
            <person name="Chen Y."/>
            <person name="Heitman J."/>
            <person name="Sun S."/>
            <person name="Springer D."/>
            <person name="Dromer F."/>
            <person name="Young S.K."/>
            <person name="Zeng Q."/>
            <person name="Gargeya S."/>
            <person name="Fitzgerald M."/>
            <person name="Abouelleil A."/>
            <person name="Alvarado L."/>
            <person name="Berlin A.M."/>
            <person name="Chapman S.B."/>
            <person name="Dewar J."/>
            <person name="Goldberg J."/>
            <person name="Griggs A."/>
            <person name="Gujja S."/>
            <person name="Hansen M."/>
            <person name="Howarth C."/>
            <person name="Imamovic A."/>
            <person name="Larimer J."/>
            <person name="McCowan C."/>
            <person name="Murphy C."/>
            <person name="Pearson M."/>
            <person name="Priest M."/>
            <person name="Roberts A."/>
            <person name="Saif S."/>
            <person name="Shea T."/>
            <person name="Sykes S."/>
            <person name="Wortman J."/>
            <person name="Nusbaum C."/>
            <person name="Birren B."/>
        </authorList>
    </citation>
    <scope>NUCLEOTIDE SEQUENCE [LARGE SCALE GENOMIC DNA]</scope>
    <source>
        <strain evidence="2">CBS 10118</strain>
    </source>
</reference>
<dbReference type="EMBL" id="KI894018">
    <property type="protein sequence ID" value="OCF30082.1"/>
    <property type="molecule type" value="Genomic_DNA"/>
</dbReference>
<organism evidence="2">
    <name type="scientific">Kwoniella bestiolae CBS 10118</name>
    <dbReference type="NCBI Taxonomy" id="1296100"/>
    <lineage>
        <taxon>Eukaryota</taxon>
        <taxon>Fungi</taxon>
        <taxon>Dikarya</taxon>
        <taxon>Basidiomycota</taxon>
        <taxon>Agaricomycotina</taxon>
        <taxon>Tremellomycetes</taxon>
        <taxon>Tremellales</taxon>
        <taxon>Cryptococcaceae</taxon>
        <taxon>Kwoniella</taxon>
    </lineage>
</organism>
<dbReference type="VEuPathDB" id="FungiDB:I302_01601"/>
<feature type="compositionally biased region" description="Polar residues" evidence="1">
    <location>
        <begin position="27"/>
        <end position="37"/>
    </location>
</feature>
<sequence length="202" mass="22199">MSFAAMIEETNISNSSTLRSDERSRYQLDSSGPLSVEQQERLEGIKRAFEAPNSQSVLATVSGGSSLSPYEDQEDIFYPPHEDITISDEFFIHMATPGASHLYTMSGGEATHLSDGESDDDDRVDRPGMPHHTSSGLRVATRQTYEDNTSHLGIIADMETFRKRAYNLSQLADESQKTSSECLSLLNKVLNPQTSTAISVSS</sequence>
<feature type="region of interest" description="Disordered" evidence="1">
    <location>
        <begin position="106"/>
        <end position="138"/>
    </location>
</feature>
<gene>
    <name evidence="2" type="ORF">I302_01601</name>
</gene>
<accession>A0A1B9GG94</accession>
<evidence type="ECO:0000256" key="1">
    <source>
        <dbReference type="SAM" id="MobiDB-lite"/>
    </source>
</evidence>
<evidence type="ECO:0000313" key="2">
    <source>
        <dbReference type="EMBL" id="OCF30082.1"/>
    </source>
</evidence>
<name>A0A1B9GG94_9TREE</name>
<proteinExistence type="predicted"/>
<reference evidence="2" key="2">
    <citation type="submission" date="2014-01" db="EMBL/GenBank/DDBJ databases">
        <title>Evolution of pathogenesis and genome organization in the Tremellales.</title>
        <authorList>
            <person name="Cuomo C."/>
            <person name="Litvintseva A."/>
            <person name="Heitman J."/>
            <person name="Chen Y."/>
            <person name="Sun S."/>
            <person name="Springer D."/>
            <person name="Dromer F."/>
            <person name="Young S."/>
            <person name="Zeng Q."/>
            <person name="Chapman S."/>
            <person name="Gujja S."/>
            <person name="Saif S."/>
            <person name="Birren B."/>
        </authorList>
    </citation>
    <scope>NUCLEOTIDE SEQUENCE</scope>
    <source>
        <strain evidence="2">CBS 10118</strain>
    </source>
</reference>
<dbReference type="AlphaFoldDB" id="A0A1B9GG94"/>
<protein>
    <submittedName>
        <fullName evidence="2">Uncharacterized protein</fullName>
    </submittedName>
</protein>